<dbReference type="PROSITE" id="PS50122">
    <property type="entry name" value="CHEB"/>
    <property type="match status" value="1"/>
</dbReference>
<dbReference type="InterPro" id="IPR011102">
    <property type="entry name" value="Sig_transdc_His_kinase_HWE"/>
</dbReference>
<dbReference type="PANTHER" id="PTHR41523">
    <property type="entry name" value="TWO-COMPONENT SYSTEM SENSOR PROTEIN"/>
    <property type="match status" value="1"/>
</dbReference>
<keyword evidence="12" id="KW-1185">Reference proteome</keyword>
<dbReference type="InterPro" id="IPR000673">
    <property type="entry name" value="Sig_transdc_resp-reg_Me-estase"/>
</dbReference>
<dbReference type="GO" id="GO:0008984">
    <property type="term" value="F:protein-glutamate methylesterase activity"/>
    <property type="evidence" value="ECO:0007669"/>
    <property type="project" value="InterPro"/>
</dbReference>
<keyword evidence="8" id="KW-0145">Chemotaxis</keyword>
<feature type="coiled-coil region" evidence="9">
    <location>
        <begin position="217"/>
        <end position="251"/>
    </location>
</feature>
<dbReference type="AlphaFoldDB" id="A0A4Q0RZ34"/>
<dbReference type="OrthoDB" id="7297573at2"/>
<name>A0A4Q0RZ34_9BRAD</name>
<evidence type="ECO:0000256" key="6">
    <source>
        <dbReference type="ARBA" id="ARBA00022777"/>
    </source>
</evidence>
<reference evidence="11 12" key="1">
    <citation type="submission" date="2015-04" db="EMBL/GenBank/DDBJ databases">
        <title>Comparative genomics of rhizobia nodulating Arachis hypogaea in China.</title>
        <authorList>
            <person name="Li Y."/>
        </authorList>
    </citation>
    <scope>NUCLEOTIDE SEQUENCE [LARGE SCALE GENOMIC DNA]</scope>
    <source>
        <strain evidence="11 12">CCBAU 51757</strain>
    </source>
</reference>
<evidence type="ECO:0000256" key="4">
    <source>
        <dbReference type="ARBA" id="ARBA00022679"/>
    </source>
</evidence>
<dbReference type="GO" id="GO:0004673">
    <property type="term" value="F:protein histidine kinase activity"/>
    <property type="evidence" value="ECO:0007669"/>
    <property type="project" value="UniProtKB-EC"/>
</dbReference>
<proteinExistence type="predicted"/>
<evidence type="ECO:0000256" key="8">
    <source>
        <dbReference type="PROSITE-ProRule" id="PRU00050"/>
    </source>
</evidence>
<sequence>MNEVGDQPVDGERQRKVPLIIGVGASPGSPDSIARFFSKLTLGADQTLVLVLQHHEASDEPRLREVVRNSNGGKVAEIADGHVVEGGTIYLCPPAMITTIQDGRFAVRKAGQSPGERAIIDSFLVSLAEERAEQSIGVLLAGTGGDGTLGTAALKDHGGLAIAEGVASPEQASPLADGNTPASIADFVLSPEEIPAYIQVYARHLRRLEPKSSNAGYHSLNEELQSVNEELETSREELQSVNEELTTVSGELAHRVQELTRTSSDLKNFLESTQIATVFLDNEMRVMNFTPAIRQILHLVETDTGRPIAHIKAHVPIEELYEDIRRVLRTLASVERELSATDSGTRYIVRILPYRSIDNLIAGVVITFIDVTAVTRAEERQRLLLAELQHRVRNTLGVVRSIARRSAETSSTVEEYASHLDGRLNAFARTQALVTRDPESGVDLEFLVVEEFLAYNAREGEQMRVSGPKVRFQAKAAETFALAIHELATNALKYGALSRPGGRIEITWRLDEGRDPAALLFEWREHGGPQVKPPPRKGFGTELLERTLAFELKGHTALAFNPAGLECAIAIPLSKRTFHTPVVAG</sequence>
<evidence type="ECO:0000256" key="1">
    <source>
        <dbReference type="ARBA" id="ARBA00000085"/>
    </source>
</evidence>
<evidence type="ECO:0000256" key="3">
    <source>
        <dbReference type="ARBA" id="ARBA00022553"/>
    </source>
</evidence>
<feature type="active site" evidence="8">
    <location>
        <position position="54"/>
    </location>
</feature>
<dbReference type="Gene3D" id="3.30.565.10">
    <property type="entry name" value="Histidine kinase-like ATPase, C-terminal domain"/>
    <property type="match status" value="1"/>
</dbReference>
<evidence type="ECO:0000256" key="7">
    <source>
        <dbReference type="ARBA" id="ARBA00022840"/>
    </source>
</evidence>
<keyword evidence="8" id="KW-0378">Hydrolase</keyword>
<keyword evidence="7" id="KW-0067">ATP-binding</keyword>
<dbReference type="SUPFAM" id="SSF55785">
    <property type="entry name" value="PYP-like sensor domain (PAS domain)"/>
    <property type="match status" value="1"/>
</dbReference>
<dbReference type="EC" id="2.7.13.3" evidence="2"/>
<keyword evidence="3" id="KW-0597">Phosphoprotein</keyword>
<dbReference type="Gene3D" id="3.30.450.20">
    <property type="entry name" value="PAS domain"/>
    <property type="match status" value="1"/>
</dbReference>
<dbReference type="InterPro" id="IPR035909">
    <property type="entry name" value="CheB_C"/>
</dbReference>
<accession>A0A4Q0RZ34</accession>
<keyword evidence="5" id="KW-0547">Nucleotide-binding</keyword>
<evidence type="ECO:0000256" key="5">
    <source>
        <dbReference type="ARBA" id="ARBA00022741"/>
    </source>
</evidence>
<keyword evidence="6" id="KW-0418">Kinase</keyword>
<dbReference type="Pfam" id="PF01339">
    <property type="entry name" value="CheB_methylest"/>
    <property type="match status" value="1"/>
</dbReference>
<feature type="domain" description="CheB-type methylesterase" evidence="10">
    <location>
        <begin position="8"/>
        <end position="168"/>
    </location>
</feature>
<evidence type="ECO:0000259" key="10">
    <source>
        <dbReference type="PROSITE" id="PS50122"/>
    </source>
</evidence>
<dbReference type="InterPro" id="IPR035965">
    <property type="entry name" value="PAS-like_dom_sf"/>
</dbReference>
<evidence type="ECO:0000313" key="11">
    <source>
        <dbReference type="EMBL" id="RXH25216.1"/>
    </source>
</evidence>
<comment type="caution">
    <text evidence="11">The sequence shown here is derived from an EMBL/GenBank/DDBJ whole genome shotgun (WGS) entry which is preliminary data.</text>
</comment>
<dbReference type="Proteomes" id="UP000289546">
    <property type="component" value="Unassembled WGS sequence"/>
</dbReference>
<evidence type="ECO:0000256" key="9">
    <source>
        <dbReference type="SAM" id="Coils"/>
    </source>
</evidence>
<dbReference type="Gene3D" id="3.40.50.180">
    <property type="entry name" value="Methylesterase CheB, C-terminal domain"/>
    <property type="match status" value="1"/>
</dbReference>
<dbReference type="GO" id="GO:0006935">
    <property type="term" value="P:chemotaxis"/>
    <property type="evidence" value="ECO:0007669"/>
    <property type="project" value="UniProtKB-UniRule"/>
</dbReference>
<evidence type="ECO:0000256" key="2">
    <source>
        <dbReference type="ARBA" id="ARBA00012438"/>
    </source>
</evidence>
<dbReference type="InterPro" id="IPR036890">
    <property type="entry name" value="HATPase_C_sf"/>
</dbReference>
<protein>
    <recommendedName>
        <fullName evidence="2">histidine kinase</fullName>
        <ecNumber evidence="2">2.7.13.3</ecNumber>
    </recommendedName>
</protein>
<organism evidence="11 12">
    <name type="scientific">Bradyrhizobium nanningense</name>
    <dbReference type="NCBI Taxonomy" id="1325118"/>
    <lineage>
        <taxon>Bacteria</taxon>
        <taxon>Pseudomonadati</taxon>
        <taxon>Pseudomonadota</taxon>
        <taxon>Alphaproteobacteria</taxon>
        <taxon>Hyphomicrobiales</taxon>
        <taxon>Nitrobacteraceae</taxon>
        <taxon>Bradyrhizobium</taxon>
    </lineage>
</organism>
<dbReference type="GO" id="GO:0005737">
    <property type="term" value="C:cytoplasm"/>
    <property type="evidence" value="ECO:0007669"/>
    <property type="project" value="InterPro"/>
</dbReference>
<dbReference type="Pfam" id="PF13596">
    <property type="entry name" value="PAS_10"/>
    <property type="match status" value="1"/>
</dbReference>
<dbReference type="SUPFAM" id="SSF52738">
    <property type="entry name" value="Methylesterase CheB, C-terminal domain"/>
    <property type="match status" value="1"/>
</dbReference>
<keyword evidence="9" id="KW-0175">Coiled coil</keyword>
<feature type="active site" evidence="8">
    <location>
        <position position="26"/>
    </location>
</feature>
<gene>
    <name evidence="11" type="ORF">XH99_24590</name>
</gene>
<dbReference type="GO" id="GO:0000156">
    <property type="term" value="F:phosphorelay response regulator activity"/>
    <property type="evidence" value="ECO:0007669"/>
    <property type="project" value="InterPro"/>
</dbReference>
<dbReference type="Pfam" id="PF07536">
    <property type="entry name" value="HWE_HK"/>
    <property type="match status" value="1"/>
</dbReference>
<dbReference type="EMBL" id="LBJQ01000086">
    <property type="protein sequence ID" value="RXH25216.1"/>
    <property type="molecule type" value="Genomic_DNA"/>
</dbReference>
<evidence type="ECO:0000313" key="12">
    <source>
        <dbReference type="Proteomes" id="UP000289546"/>
    </source>
</evidence>
<comment type="catalytic activity">
    <reaction evidence="1">
        <text>ATP + protein L-histidine = ADP + protein N-phospho-L-histidine.</text>
        <dbReference type="EC" id="2.7.13.3"/>
    </reaction>
</comment>
<keyword evidence="4" id="KW-0808">Transferase</keyword>
<dbReference type="SMART" id="SM00911">
    <property type="entry name" value="HWE_HK"/>
    <property type="match status" value="1"/>
</dbReference>
<dbReference type="GO" id="GO:0005524">
    <property type="term" value="F:ATP binding"/>
    <property type="evidence" value="ECO:0007669"/>
    <property type="project" value="UniProtKB-KW"/>
</dbReference>
<feature type="active site" evidence="8">
    <location>
        <position position="146"/>
    </location>
</feature>
<dbReference type="PANTHER" id="PTHR41523:SF8">
    <property type="entry name" value="ETHYLENE RESPONSE SENSOR PROTEIN"/>
    <property type="match status" value="1"/>
</dbReference>